<dbReference type="CDD" id="cd17329">
    <property type="entry name" value="MFS_MdtH_MDR_like"/>
    <property type="match status" value="1"/>
</dbReference>
<dbReference type="OrthoDB" id="56516at2"/>
<dbReference type="InterPro" id="IPR020846">
    <property type="entry name" value="MFS_dom"/>
</dbReference>
<keyword evidence="6 7" id="KW-0472">Membrane</keyword>
<dbReference type="Gene3D" id="1.20.1250.20">
    <property type="entry name" value="MFS general substrate transporter like domains"/>
    <property type="match status" value="1"/>
</dbReference>
<gene>
    <name evidence="7 9" type="primary">mdtH</name>
    <name evidence="9" type="ORF">EGT71_00765</name>
</gene>
<protein>
    <recommendedName>
        <fullName evidence="7">Multidrug resistance protein MdtH</fullName>
    </recommendedName>
</protein>
<evidence type="ECO:0000256" key="7">
    <source>
        <dbReference type="HAMAP-Rule" id="MF_01529"/>
    </source>
</evidence>
<dbReference type="Proteomes" id="UP000275331">
    <property type="component" value="Unassembled WGS sequence"/>
</dbReference>
<feature type="domain" description="Major facilitator superfamily (MFS) profile" evidence="8">
    <location>
        <begin position="4"/>
        <end position="392"/>
    </location>
</feature>
<evidence type="ECO:0000256" key="5">
    <source>
        <dbReference type="ARBA" id="ARBA00022989"/>
    </source>
</evidence>
<comment type="subcellular location">
    <subcellularLocation>
        <location evidence="1 7">Cell membrane</location>
        <topology evidence="1 7">Multi-pass membrane protein</topology>
    </subcellularLocation>
</comment>
<feature type="transmembrane region" description="Helical" evidence="7">
    <location>
        <begin position="12"/>
        <end position="35"/>
    </location>
</feature>
<keyword evidence="2 7" id="KW-0813">Transport</keyword>
<feature type="transmembrane region" description="Helical" evidence="7">
    <location>
        <begin position="210"/>
        <end position="235"/>
    </location>
</feature>
<sequence>MAGVSQARSLGKYFLLLDNMLVVLGFFVVFPLISIRFVDQMGWAALMVGIALGLRQLTQQGLGIFGGAIADRFGAKPMIVTGMLLRAAGFATMGIAHEPWLLWFSCFLSGIGGTLFDPPRSALVVKLVRPDQRGRFFSLLMMQDSAGAVIGALLGSWLLQYDFRLVCAVGAVLFVVCAGVNAWLLPAYKLSTIRTPMREGMGRVLKDKRFITYVLTLAGYYMLAVQVMLMLPIMVNNIAGTPAAVKWMYAIEAALSLTLLYPIARWSEKRFRLEQRLMAGLLLMTFSLVPMGLTASLQQLFTLICVFYIGSIIAEPARETLSASLADARARGSYMGFSRLGLAIGGAFGYAGGGWLFDMGHTLGQPELPWAMLGAVGLITFFALWWQFSLRRVDPSMLEPGS</sequence>
<evidence type="ECO:0000256" key="6">
    <source>
        <dbReference type="ARBA" id="ARBA00023136"/>
    </source>
</evidence>
<evidence type="ECO:0000256" key="3">
    <source>
        <dbReference type="ARBA" id="ARBA00022475"/>
    </source>
</evidence>
<comment type="similarity">
    <text evidence="7">Belongs to the major facilitator superfamily. DHA1 family. MdtH (TC 2.A.1.2.21) subfamily.</text>
</comment>
<feature type="transmembrane region" description="Helical" evidence="7">
    <location>
        <begin position="136"/>
        <end position="157"/>
    </location>
</feature>
<evidence type="ECO:0000256" key="2">
    <source>
        <dbReference type="ARBA" id="ARBA00022448"/>
    </source>
</evidence>
<dbReference type="InterPro" id="IPR022855">
    <property type="entry name" value="Multidrug-R_MdtH"/>
</dbReference>
<feature type="transmembrane region" description="Helical" evidence="7">
    <location>
        <begin position="163"/>
        <end position="189"/>
    </location>
</feature>
<proteinExistence type="inferred from homology"/>
<dbReference type="InterPro" id="IPR011701">
    <property type="entry name" value="MFS"/>
</dbReference>
<dbReference type="SUPFAM" id="SSF103473">
    <property type="entry name" value="MFS general substrate transporter"/>
    <property type="match status" value="1"/>
</dbReference>
<evidence type="ECO:0000259" key="8">
    <source>
        <dbReference type="PROSITE" id="PS50850"/>
    </source>
</evidence>
<feature type="transmembrane region" description="Helical" evidence="7">
    <location>
        <begin position="299"/>
        <end position="317"/>
    </location>
</feature>
<accession>A0A3R9GF30</accession>
<keyword evidence="4 7" id="KW-0812">Transmembrane</keyword>
<keyword evidence="5 7" id="KW-1133">Transmembrane helix</keyword>
<dbReference type="GO" id="GO:0005886">
    <property type="term" value="C:plasma membrane"/>
    <property type="evidence" value="ECO:0007669"/>
    <property type="project" value="UniProtKB-SubCell"/>
</dbReference>
<dbReference type="PANTHER" id="PTHR23517:SF2">
    <property type="entry name" value="MULTIDRUG RESISTANCE PROTEIN MDTH"/>
    <property type="match status" value="1"/>
</dbReference>
<dbReference type="AlphaFoldDB" id="A0A3R9GF30"/>
<evidence type="ECO:0000256" key="4">
    <source>
        <dbReference type="ARBA" id="ARBA00022692"/>
    </source>
</evidence>
<keyword evidence="3 7" id="KW-1003">Cell membrane</keyword>
<feature type="transmembrane region" description="Helical" evidence="7">
    <location>
        <begin position="276"/>
        <end position="293"/>
    </location>
</feature>
<evidence type="ECO:0000313" key="10">
    <source>
        <dbReference type="Proteomes" id="UP000275331"/>
    </source>
</evidence>
<evidence type="ECO:0000256" key="1">
    <source>
        <dbReference type="ARBA" id="ARBA00004651"/>
    </source>
</evidence>
<dbReference type="Pfam" id="PF07690">
    <property type="entry name" value="MFS_1"/>
    <property type="match status" value="1"/>
</dbReference>
<dbReference type="HAMAP" id="MF_01529">
    <property type="entry name" value="MFS_MdtH"/>
    <property type="match status" value="1"/>
</dbReference>
<dbReference type="InterPro" id="IPR036259">
    <property type="entry name" value="MFS_trans_sf"/>
</dbReference>
<dbReference type="PANTHER" id="PTHR23517">
    <property type="entry name" value="RESISTANCE PROTEIN MDTM, PUTATIVE-RELATED-RELATED"/>
    <property type="match status" value="1"/>
</dbReference>
<feature type="transmembrane region" description="Helical" evidence="7">
    <location>
        <begin position="337"/>
        <end position="357"/>
    </location>
</feature>
<dbReference type="PROSITE" id="PS50850">
    <property type="entry name" value="MFS"/>
    <property type="match status" value="1"/>
</dbReference>
<feature type="transmembrane region" description="Helical" evidence="7">
    <location>
        <begin position="247"/>
        <end position="264"/>
    </location>
</feature>
<dbReference type="RefSeq" id="WP_125292133.1">
    <property type="nucleotide sequence ID" value="NZ_DAIRID010000023.1"/>
</dbReference>
<organism evidence="9 10">
    <name type="scientific">Atlantibacter subterraneus</name>
    <dbReference type="NCBI Taxonomy" id="255519"/>
    <lineage>
        <taxon>Bacteria</taxon>
        <taxon>Pseudomonadati</taxon>
        <taxon>Pseudomonadota</taxon>
        <taxon>Gammaproteobacteria</taxon>
        <taxon>Enterobacterales</taxon>
        <taxon>Enterobacteriaceae</taxon>
        <taxon>Atlantibacter</taxon>
    </lineage>
</organism>
<feature type="transmembrane region" description="Helical" evidence="7">
    <location>
        <begin position="100"/>
        <end position="116"/>
    </location>
</feature>
<evidence type="ECO:0000313" key="9">
    <source>
        <dbReference type="EMBL" id="RSE29081.1"/>
    </source>
</evidence>
<feature type="transmembrane region" description="Helical" evidence="7">
    <location>
        <begin position="369"/>
        <end position="388"/>
    </location>
</feature>
<dbReference type="EMBL" id="RHXB01000001">
    <property type="protein sequence ID" value="RSE29081.1"/>
    <property type="molecule type" value="Genomic_DNA"/>
</dbReference>
<name>A0A3R9GF30_9ENTR</name>
<dbReference type="InterPro" id="IPR050171">
    <property type="entry name" value="MFS_Transporters"/>
</dbReference>
<reference evidence="9 10" key="1">
    <citation type="submission" date="2018-10" db="EMBL/GenBank/DDBJ databases">
        <title>Transmission dynamics of multidrug resistant bacteria on intensive care unit surfaces.</title>
        <authorList>
            <person name="D'Souza A.W."/>
            <person name="Potter R.F."/>
            <person name="Wallace M."/>
            <person name="Shupe A."/>
            <person name="Patel S."/>
            <person name="Sun S."/>
            <person name="Gul D."/>
            <person name="Kwon J.H."/>
            <person name="Andleeb S."/>
            <person name="Burnham C.-A.D."/>
            <person name="Dantas G."/>
        </authorList>
    </citation>
    <scope>NUCLEOTIDE SEQUENCE [LARGE SCALE GENOMIC DNA]</scope>
    <source>
        <strain evidence="9 10">AS_373</strain>
    </source>
</reference>
<comment type="caution">
    <text evidence="9">The sequence shown here is derived from an EMBL/GenBank/DDBJ whole genome shotgun (WGS) entry which is preliminary data.</text>
</comment>
<dbReference type="NCBIfam" id="NF008650">
    <property type="entry name" value="PRK11646.1"/>
    <property type="match status" value="1"/>
</dbReference>
<dbReference type="GO" id="GO:0022857">
    <property type="term" value="F:transmembrane transporter activity"/>
    <property type="evidence" value="ECO:0007669"/>
    <property type="project" value="UniProtKB-UniRule"/>
</dbReference>